<comment type="caution">
    <text evidence="2">The sequence shown here is derived from an EMBL/GenBank/DDBJ whole genome shotgun (WGS) entry which is preliminary data.</text>
</comment>
<dbReference type="Pfam" id="PF07728">
    <property type="entry name" value="AAA_5"/>
    <property type="match status" value="1"/>
</dbReference>
<keyword evidence="3" id="KW-1185">Reference proteome</keyword>
<evidence type="ECO:0000259" key="1">
    <source>
        <dbReference type="Pfam" id="PF07728"/>
    </source>
</evidence>
<dbReference type="Proteomes" id="UP000264492">
    <property type="component" value="Unassembled WGS sequence"/>
</dbReference>
<dbReference type="InterPro" id="IPR011704">
    <property type="entry name" value="ATPase_dyneun-rel_AAA"/>
</dbReference>
<dbReference type="InterPro" id="IPR052934">
    <property type="entry name" value="Methyl-DNA_Rec/Restrict_Enz"/>
</dbReference>
<feature type="domain" description="ATPase dynein-related AAA" evidence="1">
    <location>
        <begin position="279"/>
        <end position="364"/>
    </location>
</feature>
<dbReference type="OrthoDB" id="9781481at2"/>
<protein>
    <recommendedName>
        <fullName evidence="1">ATPase dynein-related AAA domain-containing protein</fullName>
    </recommendedName>
</protein>
<proteinExistence type="predicted"/>
<sequence>MTNQPLNQILYGPPGTGKTFATINKALAILDPDFAGKHAGSRAALKSRYDELVAEHRIRFVTFHQSFSYEDFVEGLRADSEGGVLQYRVEPGVFRSICDDARGSAQVASDIGVREDARIWKISIDGTVTPSQTRNYCFANGEARIGWSAVGDLKSEHLVEVPAYASLGTNDRSSLRDFSQEIEPGDVLLCIGSEDQFQAVGVVQGGYEYQATPPAGVRPDYVNVLPVHWLAKGLSLDIRPLNGGRKFTLKTVYEMGRFGWPELADYLEASSIKLDGAAPAQQSKGLPHVLIIDEINRGNISRVFGELITLIEPSKRKGTDEALEVILPYSKKKFSVPNNVYLVGTMNTADRSLAGLDIALRRRFKFEEMPPRPDALSGKNVAGIDLQELLVTMNRRIEVLLGRDYLLGHAYFLDIDNLAGLSDVFRRQVLPLLQEYFFEDWQRIAWVMNDQAKPDDAHKFLIKEVASLGDVFGAGVDLPQGNDLWRINDKAFDKSESYAGILSAG</sequence>
<dbReference type="PANTHER" id="PTHR37291:SF1">
    <property type="entry name" value="TYPE IV METHYL-DIRECTED RESTRICTION ENZYME ECOKMCRB SUBUNIT"/>
    <property type="match status" value="1"/>
</dbReference>
<dbReference type="AlphaFoldDB" id="A0A371K110"/>
<evidence type="ECO:0000313" key="3">
    <source>
        <dbReference type="Proteomes" id="UP000264492"/>
    </source>
</evidence>
<dbReference type="PANTHER" id="PTHR37291">
    <property type="entry name" value="5-METHYLCYTOSINE-SPECIFIC RESTRICTION ENZYME B"/>
    <property type="match status" value="1"/>
</dbReference>
<dbReference type="GO" id="GO:0005524">
    <property type="term" value="F:ATP binding"/>
    <property type="evidence" value="ECO:0007669"/>
    <property type="project" value="InterPro"/>
</dbReference>
<dbReference type="SUPFAM" id="SSF52540">
    <property type="entry name" value="P-loop containing nucleoside triphosphate hydrolases"/>
    <property type="match status" value="1"/>
</dbReference>
<dbReference type="Gene3D" id="3.40.50.300">
    <property type="entry name" value="P-loop containing nucleotide triphosphate hydrolases"/>
    <property type="match status" value="1"/>
</dbReference>
<evidence type="ECO:0000313" key="2">
    <source>
        <dbReference type="EMBL" id="RDZ27606.1"/>
    </source>
</evidence>
<name>A0A371K110_9GAMM</name>
<dbReference type="EMBL" id="QTSU01000002">
    <property type="protein sequence ID" value="RDZ27606.1"/>
    <property type="molecule type" value="Genomic_DNA"/>
</dbReference>
<reference evidence="2 3" key="1">
    <citation type="submission" date="2018-08" db="EMBL/GenBank/DDBJ databases">
        <title>Lysobacter sp. zong2l5, whole genome shotgun sequence.</title>
        <authorList>
            <person name="Zhang X."/>
            <person name="Feng G."/>
            <person name="Zhu H."/>
        </authorList>
    </citation>
    <scope>NUCLEOTIDE SEQUENCE [LARGE SCALE GENOMIC DNA]</scope>
    <source>
        <strain evidence="3">zong2l5</strain>
    </source>
</reference>
<accession>A0A371K110</accession>
<dbReference type="GO" id="GO:0016887">
    <property type="term" value="F:ATP hydrolysis activity"/>
    <property type="evidence" value="ECO:0007669"/>
    <property type="project" value="InterPro"/>
</dbReference>
<dbReference type="InterPro" id="IPR027417">
    <property type="entry name" value="P-loop_NTPase"/>
</dbReference>
<organism evidence="2 3">
    <name type="scientific">Lysobacter silvisoli</name>
    <dbReference type="NCBI Taxonomy" id="2293254"/>
    <lineage>
        <taxon>Bacteria</taxon>
        <taxon>Pseudomonadati</taxon>
        <taxon>Pseudomonadota</taxon>
        <taxon>Gammaproteobacteria</taxon>
        <taxon>Lysobacterales</taxon>
        <taxon>Lysobacteraceae</taxon>
        <taxon>Lysobacter</taxon>
    </lineage>
</organism>
<gene>
    <name evidence="2" type="ORF">DX914_14730</name>
</gene>